<organism evidence="2 3">
    <name type="scientific">Wickerhamomyces pijperi</name>
    <name type="common">Yeast</name>
    <name type="synonym">Pichia pijperi</name>
    <dbReference type="NCBI Taxonomy" id="599730"/>
    <lineage>
        <taxon>Eukaryota</taxon>
        <taxon>Fungi</taxon>
        <taxon>Dikarya</taxon>
        <taxon>Ascomycota</taxon>
        <taxon>Saccharomycotina</taxon>
        <taxon>Saccharomycetes</taxon>
        <taxon>Phaffomycetales</taxon>
        <taxon>Wickerhamomycetaceae</taxon>
        <taxon>Wickerhamomyces</taxon>
    </lineage>
</organism>
<reference evidence="2" key="1">
    <citation type="journal article" date="2021" name="Open Biol.">
        <title>Shared evolutionary footprints suggest mitochondrial oxidative damage underlies multiple complex I losses in fungi.</title>
        <authorList>
            <person name="Schikora-Tamarit M.A."/>
            <person name="Marcet-Houben M."/>
            <person name="Nosek J."/>
            <person name="Gabaldon T."/>
        </authorList>
    </citation>
    <scope>NUCLEOTIDE SEQUENCE</scope>
    <source>
        <strain evidence="2">CBS2887</strain>
    </source>
</reference>
<protein>
    <submittedName>
        <fullName evidence="2">Uncharacterized protein</fullName>
    </submittedName>
</protein>
<dbReference type="Proteomes" id="UP000774326">
    <property type="component" value="Unassembled WGS sequence"/>
</dbReference>
<feature type="transmembrane region" description="Helical" evidence="1">
    <location>
        <begin position="69"/>
        <end position="89"/>
    </location>
</feature>
<keyword evidence="1" id="KW-1133">Transmembrane helix</keyword>
<dbReference type="EMBL" id="JAEUBG010004856">
    <property type="protein sequence ID" value="KAH3679790.1"/>
    <property type="molecule type" value="Genomic_DNA"/>
</dbReference>
<dbReference type="AlphaFoldDB" id="A0A9P8TIE8"/>
<proteinExistence type="predicted"/>
<accession>A0A9P8TIE8</accession>
<comment type="caution">
    <text evidence="2">The sequence shown here is derived from an EMBL/GenBank/DDBJ whole genome shotgun (WGS) entry which is preliminary data.</text>
</comment>
<keyword evidence="1" id="KW-0472">Membrane</keyword>
<gene>
    <name evidence="2" type="ORF">WICPIJ_008524</name>
</gene>
<name>A0A9P8TIE8_WICPI</name>
<evidence type="ECO:0000256" key="1">
    <source>
        <dbReference type="SAM" id="Phobius"/>
    </source>
</evidence>
<keyword evidence="3" id="KW-1185">Reference proteome</keyword>
<reference evidence="2" key="2">
    <citation type="submission" date="2021-01" db="EMBL/GenBank/DDBJ databases">
        <authorList>
            <person name="Schikora-Tamarit M.A."/>
        </authorList>
    </citation>
    <scope>NUCLEOTIDE SEQUENCE</scope>
    <source>
        <strain evidence="2">CBS2887</strain>
    </source>
</reference>
<evidence type="ECO:0000313" key="3">
    <source>
        <dbReference type="Proteomes" id="UP000774326"/>
    </source>
</evidence>
<sequence>MKIAAVPHLIKFIAEVAPEPLDGYKSTNIVETMALIAILRKQTQNVETLMRAMFFLKLIHQPNIKANRLLAMFMGIPVSSLVVMISNFFEDDMVPSFWPCLKVSILLL</sequence>
<keyword evidence="1" id="KW-0812">Transmembrane</keyword>
<evidence type="ECO:0000313" key="2">
    <source>
        <dbReference type="EMBL" id="KAH3679790.1"/>
    </source>
</evidence>